<dbReference type="PANTHER" id="PTHR43489:SF1">
    <property type="entry name" value="L-RIBULOSE-5-PHOSPHATE 3-EPIMERASE SGBU-RELATED"/>
    <property type="match status" value="1"/>
</dbReference>
<dbReference type="RefSeq" id="WP_179939642.1">
    <property type="nucleotide sequence ID" value="NZ_JACBYF010000001.1"/>
</dbReference>
<dbReference type="NCBIfam" id="NF009689">
    <property type="entry name" value="PRK13210.1"/>
    <property type="match status" value="1"/>
</dbReference>
<dbReference type="InterPro" id="IPR004560">
    <property type="entry name" value="L-Ru-5P_3-Epase"/>
</dbReference>
<dbReference type="Pfam" id="PF01261">
    <property type="entry name" value="AP_endonuc_2"/>
    <property type="match status" value="1"/>
</dbReference>
<dbReference type="InterPro" id="IPR036237">
    <property type="entry name" value="Xyl_isomerase-like_sf"/>
</dbReference>
<comment type="caution">
    <text evidence="4">The sequence shown here is derived from an EMBL/GenBank/DDBJ whole genome shotgun (WGS) entry which is preliminary data.</text>
</comment>
<dbReference type="SUPFAM" id="SSF51658">
    <property type="entry name" value="Xylose isomerase-like"/>
    <property type="match status" value="1"/>
</dbReference>
<feature type="domain" description="Xylose isomerase-like TIM barrel" evidence="3">
    <location>
        <begin position="23"/>
        <end position="270"/>
    </location>
</feature>
<name>A0ABX2T0R9_9BACL</name>
<dbReference type="Proteomes" id="UP000531840">
    <property type="component" value="Unassembled WGS sequence"/>
</dbReference>
<dbReference type="CDD" id="cd00019">
    <property type="entry name" value="AP2Ec"/>
    <property type="match status" value="1"/>
</dbReference>
<dbReference type="Gene3D" id="3.20.20.150">
    <property type="entry name" value="Divalent-metal-dependent TIM barrel enzymes"/>
    <property type="match status" value="1"/>
</dbReference>
<sequence>MKRPIGIYEKATPKNITWLERLNFAKKLGFDFVEMSIDEQDFRLARLDWSKEERLDIVKAIYETGVQIPSICFSGHRRFPLGSNDPEIENKSLELMEKCIELASDLGVRTIQLAGYDVYYEEKSPETRARFIKNLKKSLAMAAKKQVTLAIEIMDDPFINSIEKHLAISKLVDSPWLMVYPDLGNLSAWHNDIQSEFILGKNHVSAIHLKDTYPVTHESKGQFRDVPFGEGCVDFDKCFEILKSIDYNGPFLIEMWSENSDNPEKEIEVAKQYLLPKLEKAGLI</sequence>
<evidence type="ECO:0000256" key="2">
    <source>
        <dbReference type="NCBIfam" id="TIGR00542"/>
    </source>
</evidence>
<evidence type="ECO:0000256" key="1">
    <source>
        <dbReference type="ARBA" id="ARBA00023235"/>
    </source>
</evidence>
<keyword evidence="5" id="KW-1185">Reference proteome</keyword>
<dbReference type="EMBL" id="JACBYF010000001">
    <property type="protein sequence ID" value="NYS46616.1"/>
    <property type="molecule type" value="Genomic_DNA"/>
</dbReference>
<organism evidence="4 5">
    <name type="scientific">Gemelliphila palaticanis</name>
    <dbReference type="NCBI Taxonomy" id="81950"/>
    <lineage>
        <taxon>Bacteria</taxon>
        <taxon>Bacillati</taxon>
        <taxon>Bacillota</taxon>
        <taxon>Bacilli</taxon>
        <taxon>Bacillales</taxon>
        <taxon>Gemellaceae</taxon>
        <taxon>Gemelliphila</taxon>
    </lineage>
</organism>
<dbReference type="InterPro" id="IPR050417">
    <property type="entry name" value="Sugar_Epim/Isomerase"/>
</dbReference>
<proteinExistence type="predicted"/>
<dbReference type="PANTHER" id="PTHR43489">
    <property type="entry name" value="ISOMERASE"/>
    <property type="match status" value="1"/>
</dbReference>
<evidence type="ECO:0000259" key="3">
    <source>
        <dbReference type="Pfam" id="PF01261"/>
    </source>
</evidence>
<dbReference type="InterPro" id="IPR013022">
    <property type="entry name" value="Xyl_isomerase-like_TIM-brl"/>
</dbReference>
<dbReference type="NCBIfam" id="TIGR00542">
    <property type="entry name" value="hxl6Piso_put"/>
    <property type="match status" value="1"/>
</dbReference>
<reference evidence="4 5" key="1">
    <citation type="submission" date="2020-07" db="EMBL/GenBank/DDBJ databases">
        <title>MOT database genomes.</title>
        <authorList>
            <person name="Joseph S."/>
            <person name="Aduse-Opoku J."/>
            <person name="Hashim A."/>
            <person name="Wade W."/>
            <person name="Curtis M."/>
        </authorList>
    </citation>
    <scope>NUCLEOTIDE SEQUENCE [LARGE SCALE GENOMIC DNA]</scope>
    <source>
        <strain evidence="4 5">CIP 106318</strain>
    </source>
</reference>
<dbReference type="NCBIfam" id="NF009688">
    <property type="entry name" value="PRK13209.1"/>
    <property type="match status" value="1"/>
</dbReference>
<evidence type="ECO:0000313" key="5">
    <source>
        <dbReference type="Proteomes" id="UP000531840"/>
    </source>
</evidence>
<gene>
    <name evidence="4" type="ORF">HZY85_00205</name>
</gene>
<protein>
    <recommendedName>
        <fullName evidence="2">L-ribulose-5-phosphate 3-epimerase</fullName>
    </recommendedName>
</protein>
<evidence type="ECO:0000313" key="4">
    <source>
        <dbReference type="EMBL" id="NYS46616.1"/>
    </source>
</evidence>
<keyword evidence="1" id="KW-0413">Isomerase</keyword>
<accession>A0ABX2T0R9</accession>
<dbReference type="InterPro" id="IPR001719">
    <property type="entry name" value="AP_endonuc_2"/>
</dbReference>